<evidence type="ECO:0000256" key="1">
    <source>
        <dbReference type="ARBA" id="ARBA00022679"/>
    </source>
</evidence>
<feature type="domain" description="Thymidylate synthase/dCMP hydroxymethylase" evidence="2">
    <location>
        <begin position="89"/>
        <end position="249"/>
    </location>
</feature>
<proteinExistence type="predicted"/>
<dbReference type="InterPro" id="IPR023451">
    <property type="entry name" value="Thymidate_synth/dCMP_Mease_dom"/>
</dbReference>
<comment type="caution">
    <text evidence="3">The sequence shown here is derived from an EMBL/GenBank/DDBJ whole genome shotgun (WGS) entry which is preliminary data.</text>
</comment>
<accession>A0A2M6Z1Q8</accession>
<evidence type="ECO:0000313" key="4">
    <source>
        <dbReference type="Proteomes" id="UP000228777"/>
    </source>
</evidence>
<dbReference type="Proteomes" id="UP000228777">
    <property type="component" value="Unassembled WGS sequence"/>
</dbReference>
<name>A0A2M6Z1Q8_9BACT</name>
<dbReference type="Pfam" id="PF00303">
    <property type="entry name" value="Thymidylat_synt"/>
    <property type="match status" value="1"/>
</dbReference>
<dbReference type="EMBL" id="PEWP01000057">
    <property type="protein sequence ID" value="PIU46341.1"/>
    <property type="molecule type" value="Genomic_DNA"/>
</dbReference>
<dbReference type="SUPFAM" id="SSF55831">
    <property type="entry name" value="Thymidylate synthase/dCMP hydroxymethylase"/>
    <property type="match status" value="1"/>
</dbReference>
<dbReference type="InterPro" id="IPR036926">
    <property type="entry name" value="Thymidate_synth/dCMP_Mease_sf"/>
</dbReference>
<evidence type="ECO:0000259" key="2">
    <source>
        <dbReference type="Pfam" id="PF00303"/>
    </source>
</evidence>
<reference evidence="4" key="1">
    <citation type="submission" date="2017-09" db="EMBL/GenBank/DDBJ databases">
        <title>Depth-based differentiation of microbial function through sediment-hosted aquifers and enrichment of novel symbionts in the deep terrestrial subsurface.</title>
        <authorList>
            <person name="Probst A.J."/>
            <person name="Ladd B."/>
            <person name="Jarett J.K."/>
            <person name="Geller-Mcgrath D.E."/>
            <person name="Sieber C.M.K."/>
            <person name="Emerson J.B."/>
            <person name="Anantharaman K."/>
            <person name="Thomas B.C."/>
            <person name="Malmstrom R."/>
            <person name="Stieglmeier M."/>
            <person name="Klingl A."/>
            <person name="Woyke T."/>
            <person name="Ryan C.M."/>
            <person name="Banfield J.F."/>
        </authorList>
    </citation>
    <scope>NUCLEOTIDE SEQUENCE [LARGE SCALE GENOMIC DNA]</scope>
</reference>
<dbReference type="Gene3D" id="3.30.572.10">
    <property type="entry name" value="Thymidylate synthase/dCMP hydroxymethylase domain"/>
    <property type="match status" value="1"/>
</dbReference>
<dbReference type="AlphaFoldDB" id="A0A2M6Z1Q8"/>
<organism evidence="3 4">
    <name type="scientific">bacterium (Candidatus Gribaldobacteria) CG07_land_8_20_14_0_80_33_18</name>
    <dbReference type="NCBI Taxonomy" id="2014272"/>
    <lineage>
        <taxon>Bacteria</taxon>
        <taxon>Candidatus Gribaldobacteria</taxon>
    </lineage>
</organism>
<dbReference type="GO" id="GO:0016740">
    <property type="term" value="F:transferase activity"/>
    <property type="evidence" value="ECO:0007669"/>
    <property type="project" value="UniProtKB-KW"/>
</dbReference>
<protein>
    <recommendedName>
        <fullName evidence="2">Thymidylate synthase/dCMP hydroxymethylase domain-containing protein</fullName>
    </recommendedName>
</protein>
<evidence type="ECO:0000313" key="3">
    <source>
        <dbReference type="EMBL" id="PIU46341.1"/>
    </source>
</evidence>
<sequence>MKGDQPVIFVQAKTLPEAFQKTLGKVWQEGCEISTSFDNPNDPPSKDATVLVEIQNPFAEPRFHKLAWPGGPSDLEIYRLEVLFGVHNHWIERGGKGWNYTYHERLRAYDTGDGKKSDQIKEMVKQMIEVPDFYRRRFQVTTWIPSIDPFLNDPPCLQRLHFRWLPGDNDEWVLNLNSDWRSRDLLKAWFMNVIAITDFQRLVAIEVGQKRGIKTRIGRYTDKSDTLHIYGKDFSGSGGVKEILERMEKTPLEDLCWSTEFLKPMFEEARHILSAQLESERQGAGKGVILPDLDVKNFPYPKEWNW</sequence>
<gene>
    <name evidence="3" type="ORF">COS93_02805</name>
</gene>
<keyword evidence="1" id="KW-0808">Transferase</keyword>